<dbReference type="SUPFAM" id="SSF46785">
    <property type="entry name" value="Winged helix' DNA-binding domain"/>
    <property type="match status" value="1"/>
</dbReference>
<keyword evidence="3" id="KW-0238">DNA-binding</keyword>
<dbReference type="PROSITE" id="PS50931">
    <property type="entry name" value="HTH_LYSR"/>
    <property type="match status" value="1"/>
</dbReference>
<dbReference type="PANTHER" id="PTHR30126:SF91">
    <property type="entry name" value="LYSR FAMILY TRANSCRIPTIONAL REGULATOR"/>
    <property type="match status" value="1"/>
</dbReference>
<sequence length="299" mass="33265">MKRLRMLLELDRLGTVSAVAKLLSYSTSAVSQQLAQLERDFDAALLEPDGRRVRLTAQGQVLLGHARRVLREWEGAHSAVTTSQDEVRGHLSLAAFQSACLTMVPELVRELREQHPSADVSVVQADADVSRDRVVSREFDLAIVERYSGQTFPRREDIVETVLFDDRMLLVVPEGLERDVAGPRDVADLDWVMELPGTPTRDWAMSLCRRAGFEPRIRFESSDMLVHQNLAREGVAVGFLPALIPSRLLSGTRFVDLGPAESRTVYTVSRRSLQSTPLMMAVLGLLARRPEAAVNEPAV</sequence>
<evidence type="ECO:0000256" key="2">
    <source>
        <dbReference type="ARBA" id="ARBA00023015"/>
    </source>
</evidence>
<dbReference type="InterPro" id="IPR005119">
    <property type="entry name" value="LysR_subst-bd"/>
</dbReference>
<feature type="domain" description="HTH lysR-type" evidence="5">
    <location>
        <begin position="1"/>
        <end position="56"/>
    </location>
</feature>
<organism evidence="6">
    <name type="scientific">Gulosibacter sediminis</name>
    <dbReference type="NCBI Taxonomy" id="1729695"/>
    <lineage>
        <taxon>Bacteria</taxon>
        <taxon>Bacillati</taxon>
        <taxon>Actinomycetota</taxon>
        <taxon>Actinomycetes</taxon>
        <taxon>Micrococcales</taxon>
        <taxon>Microbacteriaceae</taxon>
        <taxon>Gulosibacter</taxon>
    </lineage>
</organism>
<evidence type="ECO:0000256" key="4">
    <source>
        <dbReference type="ARBA" id="ARBA00023163"/>
    </source>
</evidence>
<dbReference type="InterPro" id="IPR036388">
    <property type="entry name" value="WH-like_DNA-bd_sf"/>
</dbReference>
<evidence type="ECO:0000256" key="3">
    <source>
        <dbReference type="ARBA" id="ARBA00023125"/>
    </source>
</evidence>
<keyword evidence="4" id="KW-0804">Transcription</keyword>
<evidence type="ECO:0000256" key="1">
    <source>
        <dbReference type="ARBA" id="ARBA00009437"/>
    </source>
</evidence>
<evidence type="ECO:0000313" key="6">
    <source>
        <dbReference type="EMBL" id="UQN16117.1"/>
    </source>
</evidence>
<keyword evidence="2" id="KW-0805">Transcription regulation</keyword>
<dbReference type="SUPFAM" id="SSF53850">
    <property type="entry name" value="Periplasmic binding protein-like II"/>
    <property type="match status" value="1"/>
</dbReference>
<dbReference type="PANTHER" id="PTHR30126">
    <property type="entry name" value="HTH-TYPE TRANSCRIPTIONAL REGULATOR"/>
    <property type="match status" value="1"/>
</dbReference>
<dbReference type="InterPro" id="IPR036390">
    <property type="entry name" value="WH_DNA-bd_sf"/>
</dbReference>
<comment type="similarity">
    <text evidence="1">Belongs to the LysR transcriptional regulatory family.</text>
</comment>
<dbReference type="Pfam" id="PF00126">
    <property type="entry name" value="HTH_1"/>
    <property type="match status" value="1"/>
</dbReference>
<proteinExistence type="inferred from homology"/>
<evidence type="ECO:0000259" key="5">
    <source>
        <dbReference type="PROSITE" id="PS50931"/>
    </source>
</evidence>
<reference evidence="6" key="1">
    <citation type="submission" date="2022-05" db="EMBL/GenBank/DDBJ databases">
        <title>Complete genome sequence of toluene-degrading Gulosibacter sediminis strain ACHW.36C.</title>
        <authorList>
            <person name="Wai A.C."/>
            <person name="Lai G.K."/>
            <person name="Griffin S.D."/>
            <person name="Leung F.C."/>
        </authorList>
    </citation>
    <scope>NUCLEOTIDE SEQUENCE [LARGE SCALE GENOMIC DNA]</scope>
    <source>
        <strain evidence="6">ACHW.36C</strain>
    </source>
</reference>
<name>A0ABY4N3T7_9MICO</name>
<dbReference type="EMBL" id="CP097160">
    <property type="protein sequence ID" value="UQN16117.1"/>
    <property type="molecule type" value="Genomic_DNA"/>
</dbReference>
<accession>A0ABY4N3T7</accession>
<gene>
    <name evidence="6" type="ORF">M3M28_07620</name>
</gene>
<dbReference type="Gene3D" id="1.10.10.10">
    <property type="entry name" value="Winged helix-like DNA-binding domain superfamily/Winged helix DNA-binding domain"/>
    <property type="match status" value="1"/>
</dbReference>
<dbReference type="Gene3D" id="3.40.190.10">
    <property type="entry name" value="Periplasmic binding protein-like II"/>
    <property type="match status" value="2"/>
</dbReference>
<dbReference type="InterPro" id="IPR000847">
    <property type="entry name" value="LysR_HTH_N"/>
</dbReference>
<dbReference type="Pfam" id="PF03466">
    <property type="entry name" value="LysR_substrate"/>
    <property type="match status" value="1"/>
</dbReference>
<protein>
    <submittedName>
        <fullName evidence="6">LysR substrate-binding domain-containing protein</fullName>
    </submittedName>
</protein>